<dbReference type="Pfam" id="PF01614">
    <property type="entry name" value="IclR_C"/>
    <property type="match status" value="1"/>
</dbReference>
<dbReference type="PANTHER" id="PTHR30136:SF8">
    <property type="entry name" value="TRANSCRIPTIONAL REGULATORY PROTEIN"/>
    <property type="match status" value="1"/>
</dbReference>
<dbReference type="Proteomes" id="UP001320609">
    <property type="component" value="Unassembled WGS sequence"/>
</dbReference>
<dbReference type="InterPro" id="IPR036390">
    <property type="entry name" value="WH_DNA-bd_sf"/>
</dbReference>
<dbReference type="SUPFAM" id="SSF46785">
    <property type="entry name" value="Winged helix' DNA-binding domain"/>
    <property type="match status" value="1"/>
</dbReference>
<name>A0ABS9SCM9_9GAMM</name>
<organism evidence="6 7">
    <name type="scientific">Vreelandella neptunia</name>
    <dbReference type="NCBI Taxonomy" id="115551"/>
    <lineage>
        <taxon>Bacteria</taxon>
        <taxon>Pseudomonadati</taxon>
        <taxon>Pseudomonadota</taxon>
        <taxon>Gammaproteobacteria</taxon>
        <taxon>Oceanospirillales</taxon>
        <taxon>Halomonadaceae</taxon>
        <taxon>Vreelandella</taxon>
    </lineage>
</organism>
<dbReference type="Gene3D" id="3.30.450.40">
    <property type="match status" value="1"/>
</dbReference>
<dbReference type="PANTHER" id="PTHR30136">
    <property type="entry name" value="HELIX-TURN-HELIX TRANSCRIPTIONAL REGULATOR, ICLR FAMILY"/>
    <property type="match status" value="1"/>
</dbReference>
<evidence type="ECO:0000259" key="4">
    <source>
        <dbReference type="PROSITE" id="PS51077"/>
    </source>
</evidence>
<comment type="caution">
    <text evidence="6">The sequence shown here is derived from an EMBL/GenBank/DDBJ whole genome shotgun (WGS) entry which is preliminary data.</text>
</comment>
<evidence type="ECO:0000259" key="5">
    <source>
        <dbReference type="PROSITE" id="PS51078"/>
    </source>
</evidence>
<keyword evidence="3" id="KW-0804">Transcription</keyword>
<evidence type="ECO:0000313" key="7">
    <source>
        <dbReference type="Proteomes" id="UP001320609"/>
    </source>
</evidence>
<dbReference type="InterPro" id="IPR036388">
    <property type="entry name" value="WH-like_DNA-bd_sf"/>
</dbReference>
<reference evidence="6 7" key="1">
    <citation type="submission" date="2022-03" db="EMBL/GenBank/DDBJ databases">
        <title>Genomic signatures underlying metal tolerance in selected Arctic bacterial isolates.</title>
        <authorList>
            <person name="Thomas F.A."/>
            <person name="Venkatachalam S."/>
            <person name="Krishnan K.P."/>
        </authorList>
    </citation>
    <scope>NUCLEOTIDE SEQUENCE [LARGE SCALE GENOMIC DNA]</scope>
    <source>
        <strain evidence="6 7">HM116</strain>
    </source>
</reference>
<feature type="domain" description="IclR-ED" evidence="5">
    <location>
        <begin position="89"/>
        <end position="263"/>
    </location>
</feature>
<dbReference type="Pfam" id="PF09339">
    <property type="entry name" value="HTH_IclR"/>
    <property type="match status" value="1"/>
</dbReference>
<protein>
    <submittedName>
        <fullName evidence="6">IclR family transcriptional regulator</fullName>
    </submittedName>
</protein>
<dbReference type="SUPFAM" id="SSF55781">
    <property type="entry name" value="GAF domain-like"/>
    <property type="match status" value="1"/>
</dbReference>
<dbReference type="InterPro" id="IPR005471">
    <property type="entry name" value="Tscrpt_reg_IclR_N"/>
</dbReference>
<dbReference type="Gene3D" id="1.10.10.10">
    <property type="entry name" value="Winged helix-like DNA-binding domain superfamily/Winged helix DNA-binding domain"/>
    <property type="match status" value="1"/>
</dbReference>
<dbReference type="PROSITE" id="PS51077">
    <property type="entry name" value="HTH_ICLR"/>
    <property type="match status" value="1"/>
</dbReference>
<dbReference type="InterPro" id="IPR014757">
    <property type="entry name" value="Tscrpt_reg_IclR_C"/>
</dbReference>
<evidence type="ECO:0000256" key="1">
    <source>
        <dbReference type="ARBA" id="ARBA00023015"/>
    </source>
</evidence>
<dbReference type="InterPro" id="IPR029016">
    <property type="entry name" value="GAF-like_dom_sf"/>
</dbReference>
<evidence type="ECO:0000313" key="6">
    <source>
        <dbReference type="EMBL" id="MCH4813868.1"/>
    </source>
</evidence>
<dbReference type="SMART" id="SM00346">
    <property type="entry name" value="HTH_ICLR"/>
    <property type="match status" value="1"/>
</dbReference>
<evidence type="ECO:0000256" key="2">
    <source>
        <dbReference type="ARBA" id="ARBA00023125"/>
    </source>
</evidence>
<accession>A0ABS9SCM9</accession>
<sequence>MSHLSDIFNMDIKSSNKIHSDKGVRPLSTVLRTLEVVDYFAGRSRPARLTEIASALNLSRATAYQRAFTLLEAGWLEQDEDGRYRLSMLATRVAAAALEQADLGARSGAVLSELTDRTGKTASLCVMHRGEPSIVARVESESLLRAEQKIGTGLSLEGSASGRVLVAFADEVTVERMQLRGSELPTEDVLRQVRQNGYAVSSGQVQTGVLAIAAPVFDVHGKCCAALSLVGPSYNFDTNELFSPLIDAANRLTDIYKGSSGTS</sequence>
<dbReference type="InterPro" id="IPR050707">
    <property type="entry name" value="HTH_MetabolicPath_Reg"/>
</dbReference>
<dbReference type="EMBL" id="JAKVTW010000026">
    <property type="protein sequence ID" value="MCH4813868.1"/>
    <property type="molecule type" value="Genomic_DNA"/>
</dbReference>
<gene>
    <name evidence="6" type="ORF">MLE19_21330</name>
</gene>
<keyword evidence="7" id="KW-1185">Reference proteome</keyword>
<proteinExistence type="predicted"/>
<evidence type="ECO:0000256" key="3">
    <source>
        <dbReference type="ARBA" id="ARBA00023163"/>
    </source>
</evidence>
<feature type="domain" description="HTH iclR-type" evidence="4">
    <location>
        <begin position="27"/>
        <end position="88"/>
    </location>
</feature>
<keyword evidence="1" id="KW-0805">Transcription regulation</keyword>
<keyword evidence="2" id="KW-0238">DNA-binding</keyword>
<dbReference type="PROSITE" id="PS51078">
    <property type="entry name" value="ICLR_ED"/>
    <property type="match status" value="1"/>
</dbReference>